<dbReference type="OrthoDB" id="594893at2"/>
<keyword evidence="1" id="KW-0479">Metal-binding</keyword>
<dbReference type="CDD" id="cd07153">
    <property type="entry name" value="Fur_like"/>
    <property type="match status" value="1"/>
</dbReference>
<keyword evidence="1" id="KW-0862">Zinc</keyword>
<dbReference type="InterPro" id="IPR036390">
    <property type="entry name" value="WH_DNA-bd_sf"/>
</dbReference>
<dbReference type="GO" id="GO:0008270">
    <property type="term" value="F:zinc ion binding"/>
    <property type="evidence" value="ECO:0007669"/>
    <property type="project" value="TreeGrafter"/>
</dbReference>
<name>A0A060R947_9BACT</name>
<dbReference type="GO" id="GO:0045892">
    <property type="term" value="P:negative regulation of DNA-templated transcription"/>
    <property type="evidence" value="ECO:0007669"/>
    <property type="project" value="TreeGrafter"/>
</dbReference>
<feature type="binding site" evidence="1">
    <location>
        <position position="126"/>
    </location>
    <ligand>
        <name>Zn(2+)</name>
        <dbReference type="ChEBI" id="CHEBI:29105"/>
    </ligand>
</feature>
<dbReference type="HOGENOM" id="CLU_096072_4_2_10"/>
<dbReference type="PATRIC" id="fig|1433126.3.peg.2011"/>
<dbReference type="eggNOG" id="COG0735">
    <property type="taxonomic scope" value="Bacteria"/>
</dbReference>
<evidence type="ECO:0000256" key="1">
    <source>
        <dbReference type="PIRSR" id="PIRSR602481-1"/>
    </source>
</evidence>
<sequence>MELTRELLIKGVRPSLHRIEVYKYLQENRIHPTVDNIYAALSPTIPTLSRTTIYNILNLFVEKGLAQNITIDPRQCRYDGDISEHAHFLCEHCGELYDLNITPFKVESEHQITNTQLYVRGICKHCLTTNKQKKL</sequence>
<dbReference type="KEGG" id="rbc:BN938_2038"/>
<organism evidence="2 3">
    <name type="scientific">Mucinivorans hirudinis</name>
    <dbReference type="NCBI Taxonomy" id="1433126"/>
    <lineage>
        <taxon>Bacteria</taxon>
        <taxon>Pseudomonadati</taxon>
        <taxon>Bacteroidota</taxon>
        <taxon>Bacteroidia</taxon>
        <taxon>Bacteroidales</taxon>
        <taxon>Rikenellaceae</taxon>
        <taxon>Mucinivorans</taxon>
    </lineage>
</organism>
<dbReference type="EMBL" id="HG934468">
    <property type="protein sequence ID" value="CDN32111.1"/>
    <property type="molecule type" value="Genomic_DNA"/>
</dbReference>
<dbReference type="Pfam" id="PF01475">
    <property type="entry name" value="FUR"/>
    <property type="match status" value="1"/>
</dbReference>
<feature type="binding site" evidence="1">
    <location>
        <position position="90"/>
    </location>
    <ligand>
        <name>Zn(2+)</name>
        <dbReference type="ChEBI" id="CHEBI:29105"/>
    </ligand>
</feature>
<proteinExistence type="predicted"/>
<dbReference type="Proteomes" id="UP000027616">
    <property type="component" value="Chromosome I"/>
</dbReference>
<dbReference type="InterPro" id="IPR036388">
    <property type="entry name" value="WH-like_DNA-bd_sf"/>
</dbReference>
<evidence type="ECO:0000313" key="2">
    <source>
        <dbReference type="EMBL" id="CDN32111.1"/>
    </source>
</evidence>
<reference evidence="2 3" key="1">
    <citation type="journal article" date="2015" name="Genome Announc.">
        <title>Complete Genome Sequence of the Novel Leech Symbiont Mucinivorans hirudinis M3T.</title>
        <authorList>
            <person name="Nelson M.C."/>
            <person name="Bomar L."/>
            <person name="Graf J."/>
        </authorList>
    </citation>
    <scope>NUCLEOTIDE SEQUENCE [LARGE SCALE GENOMIC DNA]</scope>
    <source>
        <strain evidence="3">M3</strain>
    </source>
</reference>
<comment type="cofactor">
    <cofactor evidence="1">
        <name>Zn(2+)</name>
        <dbReference type="ChEBI" id="CHEBI:29105"/>
    </cofactor>
    <text evidence="1">Binds 1 zinc ion per subunit.</text>
</comment>
<keyword evidence="3" id="KW-1185">Reference proteome</keyword>
<feature type="binding site" evidence="1">
    <location>
        <position position="123"/>
    </location>
    <ligand>
        <name>Zn(2+)</name>
        <dbReference type="ChEBI" id="CHEBI:29105"/>
    </ligand>
</feature>
<dbReference type="InterPro" id="IPR002481">
    <property type="entry name" value="FUR"/>
</dbReference>
<dbReference type="PANTHER" id="PTHR33202">
    <property type="entry name" value="ZINC UPTAKE REGULATION PROTEIN"/>
    <property type="match status" value="1"/>
</dbReference>
<dbReference type="AlphaFoldDB" id="A0A060R947"/>
<dbReference type="STRING" id="1433126.BN938_2038"/>
<dbReference type="GO" id="GO:0000976">
    <property type="term" value="F:transcription cis-regulatory region binding"/>
    <property type="evidence" value="ECO:0007669"/>
    <property type="project" value="TreeGrafter"/>
</dbReference>
<accession>A0A060R947</accession>
<gene>
    <name evidence="2" type="ORF">BN938_2038</name>
</gene>
<dbReference type="Gene3D" id="1.10.10.10">
    <property type="entry name" value="Winged helix-like DNA-binding domain superfamily/Winged helix DNA-binding domain"/>
    <property type="match status" value="1"/>
</dbReference>
<dbReference type="PANTHER" id="PTHR33202:SF8">
    <property type="entry name" value="PEROXIDE-RESPONSIVE REPRESSOR PERR"/>
    <property type="match status" value="1"/>
</dbReference>
<dbReference type="GO" id="GO:0003700">
    <property type="term" value="F:DNA-binding transcription factor activity"/>
    <property type="evidence" value="ECO:0007669"/>
    <property type="project" value="InterPro"/>
</dbReference>
<evidence type="ECO:0000313" key="3">
    <source>
        <dbReference type="Proteomes" id="UP000027616"/>
    </source>
</evidence>
<dbReference type="GO" id="GO:1900376">
    <property type="term" value="P:regulation of secondary metabolite biosynthetic process"/>
    <property type="evidence" value="ECO:0007669"/>
    <property type="project" value="TreeGrafter"/>
</dbReference>
<protein>
    <submittedName>
        <fullName evidence="2">Fur family transcriptional regulator</fullName>
    </submittedName>
</protein>
<feature type="binding site" evidence="1">
    <location>
        <position position="93"/>
    </location>
    <ligand>
        <name>Zn(2+)</name>
        <dbReference type="ChEBI" id="CHEBI:29105"/>
    </ligand>
</feature>
<dbReference type="SUPFAM" id="SSF46785">
    <property type="entry name" value="Winged helix' DNA-binding domain"/>
    <property type="match status" value="1"/>
</dbReference>